<protein>
    <recommendedName>
        <fullName evidence="4">Lipoprotein</fullName>
    </recommendedName>
</protein>
<sequence length="86" mass="9370">MRPKTFLHLAALALTALSLSGCANLERHNPSAVSQTDDDAYCQAHGGPQGSAAYTACRKDRDVAATRSDRMERTHRDLAERMLNGQ</sequence>
<evidence type="ECO:0000313" key="2">
    <source>
        <dbReference type="EMBL" id="ABE64471.1"/>
    </source>
</evidence>
<evidence type="ECO:0000313" key="3">
    <source>
        <dbReference type="Proteomes" id="UP000001953"/>
    </source>
</evidence>
<feature type="chain" id="PRO_5004196067" description="Lipoprotein" evidence="1">
    <location>
        <begin position="24"/>
        <end position="86"/>
    </location>
</feature>
<dbReference type="OrthoDB" id="8129622at2"/>
<dbReference type="EMBL" id="CP000319">
    <property type="protein sequence ID" value="ABE64471.1"/>
    <property type="molecule type" value="Genomic_DNA"/>
</dbReference>
<reference evidence="2 3" key="1">
    <citation type="submission" date="2006-03" db="EMBL/GenBank/DDBJ databases">
        <title>Complete sequence of chromosome of Nitrobacter hamburgensis X14.</title>
        <authorList>
            <consortium name="US DOE Joint Genome Institute"/>
            <person name="Copeland A."/>
            <person name="Lucas S."/>
            <person name="Lapidus A."/>
            <person name="Barry K."/>
            <person name="Detter J.C."/>
            <person name="Glavina del Rio T."/>
            <person name="Hammon N."/>
            <person name="Israni S."/>
            <person name="Dalin E."/>
            <person name="Tice H."/>
            <person name="Pitluck S."/>
            <person name="Chain P."/>
            <person name="Malfatti S."/>
            <person name="Shin M."/>
            <person name="Vergez L."/>
            <person name="Schmutz J."/>
            <person name="Larimer F."/>
            <person name="Land M."/>
            <person name="Hauser L."/>
            <person name="Kyrpides N."/>
            <person name="Ivanova N."/>
            <person name="Ward B."/>
            <person name="Arp D."/>
            <person name="Klotz M."/>
            <person name="Stein L."/>
            <person name="O'Mullan G."/>
            <person name="Starkenburg S."/>
            <person name="Sayavedra L."/>
            <person name="Poret-Peterson A.T."/>
            <person name="Gentry M.E."/>
            <person name="Bruce D."/>
            <person name="Richardson P."/>
        </authorList>
    </citation>
    <scope>NUCLEOTIDE SEQUENCE [LARGE SCALE GENOMIC DNA]</scope>
    <source>
        <strain evidence="3">DSM 10229 / NCIMB 13809 / X14</strain>
    </source>
</reference>
<dbReference type="KEGG" id="nha:Nham_3747"/>
<dbReference type="HOGENOM" id="CLU_182994_0_0_5"/>
<accession>Q1QH26</accession>
<evidence type="ECO:0000256" key="1">
    <source>
        <dbReference type="SAM" id="SignalP"/>
    </source>
</evidence>
<keyword evidence="3" id="KW-1185">Reference proteome</keyword>
<dbReference type="RefSeq" id="WP_011512108.1">
    <property type="nucleotide sequence ID" value="NC_007964.1"/>
</dbReference>
<dbReference type="PROSITE" id="PS51257">
    <property type="entry name" value="PROKAR_LIPOPROTEIN"/>
    <property type="match status" value="1"/>
</dbReference>
<dbReference type="eggNOG" id="ENOG50327NK">
    <property type="taxonomic scope" value="Bacteria"/>
</dbReference>
<evidence type="ECO:0008006" key="4">
    <source>
        <dbReference type="Google" id="ProtNLM"/>
    </source>
</evidence>
<feature type="signal peptide" evidence="1">
    <location>
        <begin position="1"/>
        <end position="23"/>
    </location>
</feature>
<proteinExistence type="predicted"/>
<keyword evidence="1" id="KW-0732">Signal</keyword>
<name>Q1QH26_NITHX</name>
<dbReference type="AlphaFoldDB" id="Q1QH26"/>
<gene>
    <name evidence="2" type="ordered locus">Nham_3747</name>
</gene>
<dbReference type="Proteomes" id="UP000001953">
    <property type="component" value="Chromosome"/>
</dbReference>
<organism evidence="2 3">
    <name type="scientific">Nitrobacter hamburgensis (strain DSM 10229 / NCIMB 13809 / X14)</name>
    <dbReference type="NCBI Taxonomy" id="323097"/>
    <lineage>
        <taxon>Bacteria</taxon>
        <taxon>Pseudomonadati</taxon>
        <taxon>Pseudomonadota</taxon>
        <taxon>Alphaproteobacteria</taxon>
        <taxon>Hyphomicrobiales</taxon>
        <taxon>Nitrobacteraceae</taxon>
        <taxon>Nitrobacter</taxon>
    </lineage>
</organism>